<dbReference type="InterPro" id="IPR036457">
    <property type="entry name" value="PPM-type-like_dom_sf"/>
</dbReference>
<feature type="transmembrane region" description="Helical" evidence="2">
    <location>
        <begin position="128"/>
        <end position="150"/>
    </location>
</feature>
<dbReference type="Gene3D" id="3.60.40.10">
    <property type="entry name" value="PPM-type phosphatase domain"/>
    <property type="match status" value="1"/>
</dbReference>
<feature type="domain" description="PPM-type phosphatase" evidence="3">
    <location>
        <begin position="560"/>
        <end position="767"/>
    </location>
</feature>
<reference evidence="4" key="1">
    <citation type="journal article" date="2021" name="PeerJ">
        <title>Extensive microbial diversity within the chicken gut microbiome revealed by metagenomics and culture.</title>
        <authorList>
            <person name="Gilroy R."/>
            <person name="Ravi A."/>
            <person name="Getino M."/>
            <person name="Pursley I."/>
            <person name="Horton D.L."/>
            <person name="Alikhan N.F."/>
            <person name="Baker D."/>
            <person name="Gharbi K."/>
            <person name="Hall N."/>
            <person name="Watson M."/>
            <person name="Adriaenssens E.M."/>
            <person name="Foster-Nyarko E."/>
            <person name="Jarju S."/>
            <person name="Secka A."/>
            <person name="Antonio M."/>
            <person name="Oren A."/>
            <person name="Chaudhuri R.R."/>
            <person name="La Ragione R."/>
            <person name="Hildebrand F."/>
            <person name="Pallen M.J."/>
        </authorList>
    </citation>
    <scope>NUCLEOTIDE SEQUENCE</scope>
    <source>
        <strain evidence="4">26628</strain>
    </source>
</reference>
<name>A0A9D1VT14_9FIRM</name>
<dbReference type="GO" id="GO:0016791">
    <property type="term" value="F:phosphatase activity"/>
    <property type="evidence" value="ECO:0007669"/>
    <property type="project" value="TreeGrafter"/>
</dbReference>
<dbReference type="Pfam" id="PF19732">
    <property type="entry name" value="SpoIIE_N"/>
    <property type="match status" value="1"/>
</dbReference>
<gene>
    <name evidence="4" type="ORF">H9737_02045</name>
</gene>
<sequence length="770" mass="82838">MTQKFRLKYGYETALFYLAFFLGMLFLNFTMDEFEPFSLALFAAALACGLPALPMTGLYLLAGGLSLLGGGYPFLVVVIQAFIVGGAFFLFERLGRPVKGEAVLVFFAAALPFLFLYGQFVYGDYIKSALVALVLFALCFVFAGALRCLLFRAGRCRLAPEELVFCGAAIAAAGIGMYNCMGSYVYESVALAALLVCCVLLRSSDAVLCSLVFSLPVSVCESAAAAAPQLTATAAFVLYAALVLAALRAGKVPAAAVLFLADVFMRYFTDYFVGGGGAAAFSDPAFYWQMLVPFLPCLLFALVPEKWLRSLYSRFRKIGEPQLTRASINRDRARVGERLFEISAAFKEIENVFLTLDADAEPQEDAQQMLLRTVREEVCARCEKRAGCGREAEEGLAKLIAVGCAKGKVNLIDLPAALTAQCRNPSSVLFSLNKRLAEYRRQAVGDENAAQGRRMFAEQAHGLAEMLKALALQQSAPVGIQAEAERKLKLALSRAGVLCEEALICGSDPEIYLTTASNISGERLRAIAEGALGFRTAIAARHALTAGKNCWLLRRLPRYDAAFGIASATKAGESACGDTCSVTRIDERTFLCALSDGMGSGEYARRISDCAVSLLESFYRAGMAGETVLSTVNRLLSFNREESFACIDMATVNLDSGRADIVKIGSPLAFLLAEQSIEILEGDSLPLGLLDGVRPTALERTLSDGNVLLFISDGITAAFGSSTDIADYLMLRRTENPQALADDLLAEALSRTGGAPPDDMTAVAVRLFEQ</sequence>
<dbReference type="SMART" id="SM00331">
    <property type="entry name" value="PP2C_SIG"/>
    <property type="match status" value="1"/>
</dbReference>
<evidence type="ECO:0000313" key="5">
    <source>
        <dbReference type="Proteomes" id="UP000824249"/>
    </source>
</evidence>
<evidence type="ECO:0000313" key="4">
    <source>
        <dbReference type="EMBL" id="HIX46454.1"/>
    </source>
</evidence>
<keyword evidence="2" id="KW-1133">Transmembrane helix</keyword>
<feature type="transmembrane region" description="Helical" evidence="2">
    <location>
        <begin position="103"/>
        <end position="122"/>
    </location>
</feature>
<proteinExistence type="predicted"/>
<dbReference type="Pfam" id="PF07228">
    <property type="entry name" value="SpoIIE"/>
    <property type="match status" value="1"/>
</dbReference>
<dbReference type="InterPro" id="IPR001932">
    <property type="entry name" value="PPM-type_phosphatase-like_dom"/>
</dbReference>
<organism evidence="4 5">
    <name type="scientific">Candidatus Borkfalkia faecigallinarum</name>
    <dbReference type="NCBI Taxonomy" id="2838509"/>
    <lineage>
        <taxon>Bacteria</taxon>
        <taxon>Bacillati</taxon>
        <taxon>Bacillota</taxon>
        <taxon>Clostridia</taxon>
        <taxon>Christensenellales</taxon>
        <taxon>Christensenellaceae</taxon>
        <taxon>Candidatus Borkfalkia</taxon>
    </lineage>
</organism>
<reference evidence="4" key="2">
    <citation type="submission" date="2021-04" db="EMBL/GenBank/DDBJ databases">
        <authorList>
            <person name="Gilroy R."/>
        </authorList>
    </citation>
    <scope>NUCLEOTIDE SEQUENCE</scope>
    <source>
        <strain evidence="4">26628</strain>
    </source>
</reference>
<comment type="caution">
    <text evidence="4">The sequence shown here is derived from an EMBL/GenBank/DDBJ whole genome shotgun (WGS) entry which is preliminary data.</text>
</comment>
<evidence type="ECO:0000259" key="3">
    <source>
        <dbReference type="SMART" id="SM00331"/>
    </source>
</evidence>
<feature type="transmembrane region" description="Helical" evidence="2">
    <location>
        <begin position="72"/>
        <end position="91"/>
    </location>
</feature>
<dbReference type="InterPro" id="IPR045768">
    <property type="entry name" value="SpoIIE_N"/>
</dbReference>
<keyword evidence="2" id="KW-0812">Transmembrane</keyword>
<dbReference type="AlphaFoldDB" id="A0A9D1VT14"/>
<accession>A0A9D1VT14</accession>
<protein>
    <submittedName>
        <fullName evidence="4">SpoIIE family protein phosphatase</fullName>
    </submittedName>
</protein>
<feature type="transmembrane region" description="Helical" evidence="2">
    <location>
        <begin position="14"/>
        <end position="31"/>
    </location>
</feature>
<feature type="transmembrane region" description="Helical" evidence="2">
    <location>
        <begin position="230"/>
        <end position="247"/>
    </location>
</feature>
<dbReference type="PANTHER" id="PTHR43156:SF2">
    <property type="entry name" value="STAGE II SPORULATION PROTEIN E"/>
    <property type="match status" value="1"/>
</dbReference>
<keyword evidence="1" id="KW-0378">Hydrolase</keyword>
<dbReference type="SUPFAM" id="SSF81606">
    <property type="entry name" value="PP2C-like"/>
    <property type="match status" value="1"/>
</dbReference>
<evidence type="ECO:0000256" key="1">
    <source>
        <dbReference type="ARBA" id="ARBA00022801"/>
    </source>
</evidence>
<dbReference type="PANTHER" id="PTHR43156">
    <property type="entry name" value="STAGE II SPORULATION PROTEIN E-RELATED"/>
    <property type="match status" value="1"/>
</dbReference>
<dbReference type="EMBL" id="DXFD01000035">
    <property type="protein sequence ID" value="HIX46454.1"/>
    <property type="molecule type" value="Genomic_DNA"/>
</dbReference>
<keyword evidence="2" id="KW-0472">Membrane</keyword>
<dbReference type="Proteomes" id="UP000824249">
    <property type="component" value="Unassembled WGS sequence"/>
</dbReference>
<evidence type="ECO:0000256" key="2">
    <source>
        <dbReference type="SAM" id="Phobius"/>
    </source>
</evidence>
<feature type="transmembrane region" description="Helical" evidence="2">
    <location>
        <begin position="38"/>
        <end position="60"/>
    </location>
</feature>
<dbReference type="InterPro" id="IPR052016">
    <property type="entry name" value="Bact_Sigma-Reg"/>
</dbReference>
<feature type="transmembrane region" description="Helical" evidence="2">
    <location>
        <begin position="162"/>
        <end position="178"/>
    </location>
</feature>